<dbReference type="EMBL" id="JAEVHM010000045">
    <property type="protein sequence ID" value="MBM0232558.1"/>
    <property type="molecule type" value="Genomic_DNA"/>
</dbReference>
<comment type="similarity">
    <text evidence="1">Belongs to the GST superfamily. NadH family.</text>
</comment>
<dbReference type="RefSeq" id="WP_203174962.1">
    <property type="nucleotide sequence ID" value="NZ_JAEVHM010000045.1"/>
</dbReference>
<evidence type="ECO:0000256" key="2">
    <source>
        <dbReference type="SAM" id="MobiDB-lite"/>
    </source>
</evidence>
<dbReference type="PANTHER" id="PTHR42943:SF2">
    <property type="entry name" value="GLUTATHIONE S-TRANSFERASE KAPPA 1"/>
    <property type="match status" value="1"/>
</dbReference>
<evidence type="ECO:0000313" key="4">
    <source>
        <dbReference type="EMBL" id="MBM0232558.1"/>
    </source>
</evidence>
<dbReference type="SUPFAM" id="SSF52833">
    <property type="entry name" value="Thioredoxin-like"/>
    <property type="match status" value="1"/>
</dbReference>
<reference evidence="4 5" key="1">
    <citation type="submission" date="2021-01" db="EMBL/GenBank/DDBJ databases">
        <title>Draft genome sequence of Micromonospora sp. strain STR1_7.</title>
        <authorList>
            <person name="Karlyshev A."/>
            <person name="Jawad R."/>
        </authorList>
    </citation>
    <scope>NUCLEOTIDE SEQUENCE [LARGE SCALE GENOMIC DNA]</scope>
    <source>
        <strain evidence="4 5">STR1-7</strain>
    </source>
</reference>
<comment type="caution">
    <text evidence="4">The sequence shown here is derived from an EMBL/GenBank/DDBJ whole genome shotgun (WGS) entry which is preliminary data.</text>
</comment>
<protein>
    <recommendedName>
        <fullName evidence="1">2-hydroxychromene-2-carboxylate isomerase</fullName>
        <ecNumber evidence="1">5.99.1.4</ecNumber>
    </recommendedName>
</protein>
<feature type="region of interest" description="Disordered" evidence="2">
    <location>
        <begin position="225"/>
        <end position="244"/>
    </location>
</feature>
<gene>
    <name evidence="4" type="ORF">JNW91_12215</name>
</gene>
<dbReference type="InterPro" id="IPR001853">
    <property type="entry name" value="DSBA-like_thioredoxin_dom"/>
</dbReference>
<evidence type="ECO:0000313" key="5">
    <source>
        <dbReference type="Proteomes" id="UP000601027"/>
    </source>
</evidence>
<sequence length="244" mass="27196">MPQQRGTSRRPATFFFSFRSPYSWLTYLDLRDRYPDAADAMRWLPFWEPDEATSRLIAEQGGRFDYSPMSRAKHLYILRDIRRLSRERNLEMTWPVDRDPHWEVSHLPFFAAERQGVARRYVDRVYQARWQEGRDISDPATIDAIGAEIGLPGVADVANDPVVRKEGAAALAAAGRAGAFGVPFFVVDRDAFWGLDRLTQAVAALRGRSGPVTKEADDHVRDEASVTATSGVPSTDGGHAGGCG</sequence>
<dbReference type="Pfam" id="PF01323">
    <property type="entry name" value="DSBA"/>
    <property type="match status" value="1"/>
</dbReference>
<feature type="domain" description="DSBA-like thioredoxin" evidence="3">
    <location>
        <begin position="14"/>
        <end position="205"/>
    </location>
</feature>
<dbReference type="EC" id="5.99.1.4" evidence="1"/>
<evidence type="ECO:0000256" key="1">
    <source>
        <dbReference type="PIRNR" id="PIRNR006386"/>
    </source>
</evidence>
<evidence type="ECO:0000259" key="3">
    <source>
        <dbReference type="Pfam" id="PF01323"/>
    </source>
</evidence>
<accession>A0ABS1XTH0</accession>
<dbReference type="InterPro" id="IPR014440">
    <property type="entry name" value="HCCAis_GSTk"/>
</dbReference>
<dbReference type="Proteomes" id="UP000601027">
    <property type="component" value="Unassembled WGS sequence"/>
</dbReference>
<proteinExistence type="inferred from homology"/>
<comment type="catalytic activity">
    <reaction evidence="1">
        <text>2-hydroxychromene-2-carboxylate = (3E)-4-(2-hydroxyphenyl)-2-oxobut-3-enoate</text>
        <dbReference type="Rhea" id="RHEA:27401"/>
        <dbReference type="ChEBI" id="CHEBI:59350"/>
        <dbReference type="ChEBI" id="CHEBI:59353"/>
        <dbReference type="EC" id="5.99.1.4"/>
    </reaction>
</comment>
<dbReference type="PIRSF" id="PIRSF006386">
    <property type="entry name" value="HCCAis_GSTk"/>
    <property type="match status" value="1"/>
</dbReference>
<name>A0ABS1XTH0_9ACTN</name>
<dbReference type="Gene3D" id="3.40.30.10">
    <property type="entry name" value="Glutaredoxin"/>
    <property type="match status" value="1"/>
</dbReference>
<dbReference type="InterPro" id="IPR051924">
    <property type="entry name" value="GST_Kappa/NadH"/>
</dbReference>
<dbReference type="InterPro" id="IPR036249">
    <property type="entry name" value="Thioredoxin-like_sf"/>
</dbReference>
<organism evidence="4 5">
    <name type="scientific">Micromonospora parastrephiae</name>
    <dbReference type="NCBI Taxonomy" id="2806101"/>
    <lineage>
        <taxon>Bacteria</taxon>
        <taxon>Bacillati</taxon>
        <taxon>Actinomycetota</taxon>
        <taxon>Actinomycetes</taxon>
        <taxon>Micromonosporales</taxon>
        <taxon>Micromonosporaceae</taxon>
        <taxon>Micromonospora</taxon>
    </lineage>
</organism>
<keyword evidence="5" id="KW-1185">Reference proteome</keyword>
<keyword evidence="1" id="KW-0413">Isomerase</keyword>
<dbReference type="PANTHER" id="PTHR42943">
    <property type="entry name" value="GLUTATHIONE S-TRANSFERASE KAPPA"/>
    <property type="match status" value="1"/>
</dbReference>